<evidence type="ECO:0000313" key="9">
    <source>
        <dbReference type="EMBL" id="KAI1617898.1"/>
    </source>
</evidence>
<feature type="region of interest" description="Disordered" evidence="8">
    <location>
        <begin position="926"/>
        <end position="948"/>
    </location>
</feature>
<dbReference type="PANTHER" id="PTHR21394">
    <property type="entry name" value="MAU2 CHROMATID COHESION FACTOR HOMOLOG"/>
    <property type="match status" value="1"/>
</dbReference>
<evidence type="ECO:0000256" key="5">
    <source>
        <dbReference type="ARBA" id="ARBA00022829"/>
    </source>
</evidence>
<feature type="compositionally biased region" description="Basic and acidic residues" evidence="8">
    <location>
        <begin position="206"/>
        <end position="216"/>
    </location>
</feature>
<comment type="caution">
    <text evidence="9">The sequence shown here is derived from an EMBL/GenBank/DDBJ whole genome shotgun (WGS) entry which is preliminary data.</text>
</comment>
<dbReference type="InterPro" id="IPR019440">
    <property type="entry name" value="MAU2"/>
</dbReference>
<gene>
    <name evidence="9" type="ORF">EDD36DRAFT_15261</name>
</gene>
<feature type="region of interest" description="Disordered" evidence="8">
    <location>
        <begin position="293"/>
        <end position="314"/>
    </location>
</feature>
<evidence type="ECO:0000313" key="10">
    <source>
        <dbReference type="Proteomes" id="UP001203852"/>
    </source>
</evidence>
<organism evidence="9 10">
    <name type="scientific">Exophiala viscosa</name>
    <dbReference type="NCBI Taxonomy" id="2486360"/>
    <lineage>
        <taxon>Eukaryota</taxon>
        <taxon>Fungi</taxon>
        <taxon>Dikarya</taxon>
        <taxon>Ascomycota</taxon>
        <taxon>Pezizomycotina</taxon>
        <taxon>Eurotiomycetes</taxon>
        <taxon>Chaetothyriomycetidae</taxon>
        <taxon>Chaetothyriales</taxon>
        <taxon>Herpotrichiellaceae</taxon>
        <taxon>Exophiala</taxon>
    </lineage>
</organism>
<feature type="region of interest" description="Disordered" evidence="8">
    <location>
        <begin position="1"/>
        <end position="113"/>
    </location>
</feature>
<dbReference type="GO" id="GO:0005634">
    <property type="term" value="C:nucleus"/>
    <property type="evidence" value="ECO:0007669"/>
    <property type="project" value="UniProtKB-SubCell"/>
</dbReference>
<accession>A0AAN6E6V1</accession>
<dbReference type="Pfam" id="PF10345">
    <property type="entry name" value="Cohesin_load"/>
    <property type="match status" value="1"/>
</dbReference>
<evidence type="ECO:0000256" key="1">
    <source>
        <dbReference type="ARBA" id="ARBA00004123"/>
    </source>
</evidence>
<feature type="compositionally biased region" description="Low complexity" evidence="8">
    <location>
        <begin position="134"/>
        <end position="161"/>
    </location>
</feature>
<dbReference type="GO" id="GO:0051301">
    <property type="term" value="P:cell division"/>
    <property type="evidence" value="ECO:0007669"/>
    <property type="project" value="UniProtKB-KW"/>
</dbReference>
<feature type="compositionally biased region" description="Low complexity" evidence="8">
    <location>
        <begin position="16"/>
        <end position="110"/>
    </location>
</feature>
<feature type="compositionally biased region" description="Polar residues" evidence="8">
    <location>
        <begin position="233"/>
        <end position="251"/>
    </location>
</feature>
<dbReference type="Proteomes" id="UP001203852">
    <property type="component" value="Unassembled WGS sequence"/>
</dbReference>
<feature type="compositionally biased region" description="Polar residues" evidence="8">
    <location>
        <begin position="162"/>
        <end position="181"/>
    </location>
</feature>
<dbReference type="EMBL" id="MU404350">
    <property type="protein sequence ID" value="KAI1617898.1"/>
    <property type="molecule type" value="Genomic_DNA"/>
</dbReference>
<evidence type="ECO:0000256" key="7">
    <source>
        <dbReference type="ARBA" id="ARBA00023306"/>
    </source>
</evidence>
<reference evidence="9" key="1">
    <citation type="journal article" date="2022" name="bioRxiv">
        <title>Deciphering the potential niche of two novel black yeast fungi from a biological soil crust based on their genomes, phenotypes, and melanin regulation.</title>
        <authorList>
            <consortium name="DOE Joint Genome Institute"/>
            <person name="Carr E.C."/>
            <person name="Barton Q."/>
            <person name="Grambo S."/>
            <person name="Sullivan M."/>
            <person name="Renfro C.M."/>
            <person name="Kuo A."/>
            <person name="Pangilinan J."/>
            <person name="Lipzen A."/>
            <person name="Keymanesh K."/>
            <person name="Savage E."/>
            <person name="Barry K."/>
            <person name="Grigoriev I.V."/>
            <person name="Riekhof W.R."/>
            <person name="Harris S.S."/>
        </authorList>
    </citation>
    <scope>NUCLEOTIDE SEQUENCE</scope>
    <source>
        <strain evidence="9">JF 03-4F</strain>
    </source>
</reference>
<dbReference type="GO" id="GO:0007059">
    <property type="term" value="P:chromosome segregation"/>
    <property type="evidence" value="ECO:0007669"/>
    <property type="project" value="UniProtKB-KW"/>
</dbReference>
<keyword evidence="7" id="KW-0131">Cell cycle</keyword>
<comment type="subcellular location">
    <subcellularLocation>
        <location evidence="1">Nucleus</location>
    </subcellularLocation>
</comment>
<feature type="region of interest" description="Disordered" evidence="8">
    <location>
        <begin position="130"/>
        <end position="258"/>
    </location>
</feature>
<evidence type="ECO:0000256" key="6">
    <source>
        <dbReference type="ARBA" id="ARBA00023242"/>
    </source>
</evidence>
<keyword evidence="10" id="KW-1185">Reference proteome</keyword>
<evidence type="ECO:0000256" key="2">
    <source>
        <dbReference type="ARBA" id="ARBA00008585"/>
    </source>
</evidence>
<keyword evidence="6" id="KW-0539">Nucleus</keyword>
<evidence type="ECO:0000256" key="4">
    <source>
        <dbReference type="ARBA" id="ARBA00022776"/>
    </source>
</evidence>
<dbReference type="GO" id="GO:0007064">
    <property type="term" value="P:mitotic sister chromatid cohesion"/>
    <property type="evidence" value="ECO:0007669"/>
    <property type="project" value="InterPro"/>
</dbReference>
<dbReference type="AlphaFoldDB" id="A0AAN6E6V1"/>
<evidence type="ECO:0000256" key="3">
    <source>
        <dbReference type="ARBA" id="ARBA00022618"/>
    </source>
</evidence>
<comment type="similarity">
    <text evidence="2">Belongs to the SCC4/mau-2 family.</text>
</comment>
<keyword evidence="5" id="KW-0159">Chromosome partition</keyword>
<evidence type="ECO:0000256" key="8">
    <source>
        <dbReference type="SAM" id="MobiDB-lite"/>
    </source>
</evidence>
<keyword evidence="4" id="KW-0498">Mitosis</keyword>
<name>A0AAN6E6V1_9EURO</name>
<keyword evidence="3" id="KW-0132">Cell division</keyword>
<sequence>MDPNYSSYNPMYGNFPQSQQQLSSHSPQVPQQGHQYSQQPPYQQQYHSHSTAQSYQPQPYPQQLPQNYSQYYYNQDQTYQPQSQSQPQPQRQPQHQPQPQQYPQQAFYPPNNTVQQAAPSLSRIQVVIPPQPRQSPSTHHQQQPPHQYQQQQRPQHSFQPPNQVHSPAQSFHGTQKQQHSQHPVPYRREPQPHSNVTVHIPSPAMAHDRPQKKREQTTPTVRAPEPNKKRDTPVSSTKTEQFRKSSSTKSEQVQKSHDQSLLMTINPQMLQKTPQQNHARVLQAVEVNAKPKQVATKAPEHRHTPVQPDEPEPDYPSVLCVLADDYLDAARNQPALTEEYYTLVATALGCLESILNNFKLPPLREAQVSLRYARILYEETENYDEAETRLTKSIEFCERHKFIDLKYEMQLLLSKILYESKPKAALRDIQRMIDDIEAYRHTVWLYIFRLQHAMFSLASASPGEVHGATKQLEKITYLARQNSDSAVLAFAAVLEALLHLSSSSHEAVTATQTALAKARALQLNPDVETNPQLTILMEFIDLACSVQESNIAQTEAKRKIMHEVLYESVAHSGWRDDGFIYIPVSKRAIAGIQLQGHGHIIERNGKYFLTFSWLGKEQVEALGFLFSADSAVYKNGADGGKAEKFIEHGLSLVRSWGQPSLAAGYQQSHNADIFQELLEAQFLFLLCFVLCAKGLWKKAKETLDNIGRTSGQLTESFPLNMRYSLLYLKGVILQGTGNLQEALEVYQSPTLSLGAKQSSPSPAPGSAHQISTSYHADSDITHDFCILAAMNAVFIIQDPHHPQHNRVSQLLNSLSTAVQQSANKYIQAHYSLLASVLSTTTLTAKQYLKSAMEAAKAIGSAQTTALALVFMQEKLFKGLVDEQAIKCARAASHQVRRWGDPLWTHVVAGLEAETLEVNGMLKEAQQRKADAEGGWDKLPETVKRLQST</sequence>
<protein>
    <submittedName>
        <fullName evidence="9">Cohesin loading factor-domain-containing protein</fullName>
    </submittedName>
</protein>
<proteinExistence type="inferred from homology"/>